<dbReference type="SUPFAM" id="SSF52490">
    <property type="entry name" value="Tubulin nucleotide-binding domain-like"/>
    <property type="match status" value="1"/>
</dbReference>
<keyword evidence="9" id="KW-1185">Reference proteome</keyword>
<comment type="similarity">
    <text evidence="1">Belongs to the PPR family. P subfamily.</text>
</comment>
<reference evidence="8" key="1">
    <citation type="submission" date="2021-03" db="EMBL/GenBank/DDBJ databases">
        <authorList>
            <person name="Li Z."/>
            <person name="Yang C."/>
        </authorList>
    </citation>
    <scope>NUCLEOTIDE SEQUENCE</scope>
    <source>
        <strain evidence="8">Dzin_1.0</strain>
        <tissue evidence="8">Leaf</tissue>
    </source>
</reference>
<dbReference type="AlphaFoldDB" id="A0A9D5D937"/>
<name>A0A9D5D937_9LILI</name>
<dbReference type="InterPro" id="IPR050872">
    <property type="entry name" value="PPR_P_subfamily"/>
</dbReference>
<feature type="repeat" description="PPR" evidence="7">
    <location>
        <begin position="167"/>
        <end position="195"/>
    </location>
</feature>
<dbReference type="OrthoDB" id="680059at2759"/>
<dbReference type="Gene3D" id="3.40.50.1440">
    <property type="entry name" value="Tubulin/FtsZ, GTPase domain"/>
    <property type="match status" value="1"/>
</dbReference>
<evidence type="ECO:0000256" key="5">
    <source>
        <dbReference type="ARBA" id="ARBA00022741"/>
    </source>
</evidence>
<dbReference type="PANTHER" id="PTHR46128">
    <property type="entry name" value="MITOCHONDRIAL GROUP I INTRON SPLICING FACTOR CCM1"/>
    <property type="match status" value="1"/>
</dbReference>
<feature type="repeat" description="PPR" evidence="7">
    <location>
        <begin position="97"/>
        <end position="131"/>
    </location>
</feature>
<reference evidence="8" key="2">
    <citation type="journal article" date="2022" name="Hortic Res">
        <title>The genome of Dioscorea zingiberensis sheds light on the biosynthesis, origin and evolution of the medicinally important diosgenin saponins.</title>
        <authorList>
            <person name="Li Y."/>
            <person name="Tan C."/>
            <person name="Li Z."/>
            <person name="Guo J."/>
            <person name="Li S."/>
            <person name="Chen X."/>
            <person name="Wang C."/>
            <person name="Dai X."/>
            <person name="Yang H."/>
            <person name="Song W."/>
            <person name="Hou L."/>
            <person name="Xu J."/>
            <person name="Tong Z."/>
            <person name="Xu A."/>
            <person name="Yuan X."/>
            <person name="Wang W."/>
            <person name="Yang Q."/>
            <person name="Chen L."/>
            <person name="Sun Z."/>
            <person name="Wang K."/>
            <person name="Pan B."/>
            <person name="Chen J."/>
            <person name="Bao Y."/>
            <person name="Liu F."/>
            <person name="Qi X."/>
            <person name="Gang D.R."/>
            <person name="Wen J."/>
            <person name="Li J."/>
        </authorList>
    </citation>
    <scope>NUCLEOTIDE SEQUENCE</scope>
    <source>
        <strain evidence="8">Dzin_1.0</strain>
    </source>
</reference>
<dbReference type="Pfam" id="PF12854">
    <property type="entry name" value="PPR_1"/>
    <property type="match status" value="1"/>
</dbReference>
<dbReference type="NCBIfam" id="TIGR00756">
    <property type="entry name" value="PPR"/>
    <property type="match status" value="2"/>
</dbReference>
<evidence type="ECO:0000256" key="6">
    <source>
        <dbReference type="ARBA" id="ARBA00023134"/>
    </source>
</evidence>
<evidence type="ECO:0008006" key="10">
    <source>
        <dbReference type="Google" id="ProtNLM"/>
    </source>
</evidence>
<comment type="similarity">
    <text evidence="2">Belongs to the tubulin family.</text>
</comment>
<dbReference type="InterPro" id="IPR002885">
    <property type="entry name" value="PPR_rpt"/>
</dbReference>
<dbReference type="PANTHER" id="PTHR46128:SF211">
    <property type="entry name" value="PENTACOTRIPEPTIDE-REPEAT REGION OF PRORP DOMAIN-CONTAINING PROTEIN"/>
    <property type="match status" value="1"/>
</dbReference>
<proteinExistence type="inferred from homology"/>
<evidence type="ECO:0000256" key="3">
    <source>
        <dbReference type="ARBA" id="ARBA00022701"/>
    </source>
</evidence>
<gene>
    <name evidence="8" type="ORF">J5N97_004676</name>
</gene>
<keyword evidence="4" id="KW-0677">Repeat</keyword>
<dbReference type="PROSITE" id="PS51375">
    <property type="entry name" value="PPR"/>
    <property type="match status" value="2"/>
</dbReference>
<evidence type="ECO:0000256" key="7">
    <source>
        <dbReference type="PROSITE-ProRule" id="PRU00708"/>
    </source>
</evidence>
<keyword evidence="5" id="KW-0547">Nucleotide-binding</keyword>
<evidence type="ECO:0000256" key="1">
    <source>
        <dbReference type="ARBA" id="ARBA00007626"/>
    </source>
</evidence>
<evidence type="ECO:0000256" key="4">
    <source>
        <dbReference type="ARBA" id="ARBA00022737"/>
    </source>
</evidence>
<evidence type="ECO:0000256" key="2">
    <source>
        <dbReference type="ARBA" id="ARBA00009636"/>
    </source>
</evidence>
<dbReference type="InterPro" id="IPR011990">
    <property type="entry name" value="TPR-like_helical_dom_sf"/>
</dbReference>
<comment type="caution">
    <text evidence="8">The sequence shown here is derived from an EMBL/GenBank/DDBJ whole genome shotgun (WGS) entry which is preliminary data.</text>
</comment>
<dbReference type="EMBL" id="JAGGNH010000001">
    <property type="protein sequence ID" value="KAJ0986320.1"/>
    <property type="molecule type" value="Genomic_DNA"/>
</dbReference>
<keyword evidence="3" id="KW-0493">Microtubule</keyword>
<sequence>MDKVRTGNYMQLFQLEQLISGMEVATNNFIRAHYTVGKEIVAQCLDHDRKLATNYTGLPRIMVFNAIDGGTESALEDKLEDIERLMNGVLEKGLVAKAFIYNALLDEYVKQGRMEDGFQLMKLMESNGCIPDIWTYTRVIANLGKQNRLQDVDRLPNMLLMNGLAPNVVTYTALINGYCTGGKVDDALAVMELME</sequence>
<dbReference type="Gene3D" id="1.25.40.10">
    <property type="entry name" value="Tetratricopeptide repeat domain"/>
    <property type="match status" value="1"/>
</dbReference>
<dbReference type="InterPro" id="IPR000217">
    <property type="entry name" value="Tubulin"/>
</dbReference>
<evidence type="ECO:0000313" key="9">
    <source>
        <dbReference type="Proteomes" id="UP001085076"/>
    </source>
</evidence>
<protein>
    <recommendedName>
        <fullName evidence="10">Pentatricopeptide repeat-containing protein</fullName>
    </recommendedName>
</protein>
<dbReference type="GO" id="GO:0005874">
    <property type="term" value="C:microtubule"/>
    <property type="evidence" value="ECO:0007669"/>
    <property type="project" value="UniProtKB-KW"/>
</dbReference>
<dbReference type="Proteomes" id="UP001085076">
    <property type="component" value="Miscellaneous, Linkage group lg01"/>
</dbReference>
<evidence type="ECO:0000313" key="8">
    <source>
        <dbReference type="EMBL" id="KAJ0986320.1"/>
    </source>
</evidence>
<dbReference type="GO" id="GO:0005525">
    <property type="term" value="F:GTP binding"/>
    <property type="evidence" value="ECO:0007669"/>
    <property type="project" value="UniProtKB-KW"/>
</dbReference>
<dbReference type="InterPro" id="IPR036525">
    <property type="entry name" value="Tubulin/FtsZ_GTPase_sf"/>
</dbReference>
<organism evidence="8 9">
    <name type="scientific">Dioscorea zingiberensis</name>
    <dbReference type="NCBI Taxonomy" id="325984"/>
    <lineage>
        <taxon>Eukaryota</taxon>
        <taxon>Viridiplantae</taxon>
        <taxon>Streptophyta</taxon>
        <taxon>Embryophyta</taxon>
        <taxon>Tracheophyta</taxon>
        <taxon>Spermatophyta</taxon>
        <taxon>Magnoliopsida</taxon>
        <taxon>Liliopsida</taxon>
        <taxon>Dioscoreales</taxon>
        <taxon>Dioscoreaceae</taxon>
        <taxon>Dioscorea</taxon>
    </lineage>
</organism>
<dbReference type="GO" id="GO:0007017">
    <property type="term" value="P:microtubule-based process"/>
    <property type="evidence" value="ECO:0007669"/>
    <property type="project" value="InterPro"/>
</dbReference>
<dbReference type="Pfam" id="PF13041">
    <property type="entry name" value="PPR_2"/>
    <property type="match status" value="1"/>
</dbReference>
<dbReference type="PRINTS" id="PR01161">
    <property type="entry name" value="TUBULIN"/>
</dbReference>
<accession>A0A9D5D937</accession>
<keyword evidence="6" id="KW-0342">GTP-binding</keyword>